<comment type="function">
    <text evidence="18">Catalyzes the conversion of 3-deoxy-D-arabino-heptulosonate 7-phosphate (DAHP) to dehydroquinate (DHQ).</text>
</comment>
<feature type="binding site" evidence="18">
    <location>
        <begin position="129"/>
        <end position="130"/>
    </location>
    <ligand>
        <name>NAD(+)</name>
        <dbReference type="ChEBI" id="CHEBI:57540"/>
    </ligand>
</feature>
<keyword evidence="10 18" id="KW-0028">Amino-acid biosynthesis</keyword>
<comment type="caution">
    <text evidence="21">The sequence shown here is derived from an EMBL/GenBank/DDBJ whole genome shotgun (WGS) entry which is preliminary data.</text>
</comment>
<keyword evidence="22" id="KW-1185">Reference proteome</keyword>
<evidence type="ECO:0000256" key="15">
    <source>
        <dbReference type="ARBA" id="ARBA00023141"/>
    </source>
</evidence>
<keyword evidence="12 18" id="KW-0547">Nucleotide-binding</keyword>
<dbReference type="GO" id="GO:0009423">
    <property type="term" value="P:chorismate biosynthetic process"/>
    <property type="evidence" value="ECO:0007669"/>
    <property type="project" value="UniProtKB-UniRule"/>
</dbReference>
<feature type="domain" description="3-dehydroquinate synthase C-terminal" evidence="20">
    <location>
        <begin position="181"/>
        <end position="312"/>
    </location>
</feature>
<keyword evidence="9 18" id="KW-0963">Cytoplasm</keyword>
<gene>
    <name evidence="18 21" type="primary">aroB</name>
    <name evidence="21" type="ORF">H8693_07840</name>
</gene>
<dbReference type="EMBL" id="JACRSS010000003">
    <property type="protein sequence ID" value="MBC8538844.1"/>
    <property type="molecule type" value="Genomic_DNA"/>
</dbReference>
<dbReference type="Proteomes" id="UP000617951">
    <property type="component" value="Unassembled WGS sequence"/>
</dbReference>
<dbReference type="GO" id="GO:0009073">
    <property type="term" value="P:aromatic amino acid family biosynthetic process"/>
    <property type="evidence" value="ECO:0007669"/>
    <property type="project" value="UniProtKB-KW"/>
</dbReference>
<dbReference type="InterPro" id="IPR050071">
    <property type="entry name" value="Dehydroquinate_synthase"/>
</dbReference>
<dbReference type="GO" id="GO:0003856">
    <property type="term" value="F:3-dehydroquinate synthase activity"/>
    <property type="evidence" value="ECO:0007669"/>
    <property type="project" value="UniProtKB-UniRule"/>
</dbReference>
<evidence type="ECO:0000259" key="20">
    <source>
        <dbReference type="Pfam" id="PF24621"/>
    </source>
</evidence>
<dbReference type="EC" id="4.2.3.4" evidence="7 18"/>
<keyword evidence="15 18" id="KW-0057">Aromatic amino acid biosynthesis</keyword>
<dbReference type="RefSeq" id="WP_249280518.1">
    <property type="nucleotide sequence ID" value="NZ_JACRSS010000003.1"/>
</dbReference>
<reference evidence="21" key="1">
    <citation type="submission" date="2020-08" db="EMBL/GenBank/DDBJ databases">
        <title>Genome public.</title>
        <authorList>
            <person name="Liu C."/>
            <person name="Sun Q."/>
        </authorList>
    </citation>
    <scope>NUCLEOTIDE SEQUENCE</scope>
    <source>
        <strain evidence="21">NSJ-63</strain>
    </source>
</reference>
<evidence type="ECO:0000259" key="19">
    <source>
        <dbReference type="Pfam" id="PF01761"/>
    </source>
</evidence>
<comment type="caution">
    <text evidence="18">Lacks conserved residue(s) required for the propagation of feature annotation.</text>
</comment>
<sequence length="347" mass="37595">MREVFVEAENGSYAIKIERGLLPRLGAELKEMGISRAAIVTDETVNALYGAAAEKSLREAGIRAKIIVLPAGEHTKSQKYLYEIYDELAAFGVHRSDALVALGGGVIGDLAGFAAATYMRGIGFIQVPTTLLAQVDSSVGGKVAINLPYAKNIIGSFYQPGLVLIDTATLDSLDARQFAAGMAEVIKYAAIFDETMETMIRARDLEAIVCRSCEIKADYVRRDPFDKGCRMELNFGHTLGHCLEVQTDFSVLHGEGVAVGMAAMAKIGENKGITEPGTYERLISLLDDFGLAHDPAIFDRETLEKTVNKDKKMEKGGVRAIFLERMGKAVAKTLPAAELIAGWEELL</sequence>
<dbReference type="GO" id="GO:0008652">
    <property type="term" value="P:amino acid biosynthetic process"/>
    <property type="evidence" value="ECO:0007669"/>
    <property type="project" value="UniProtKB-KW"/>
</dbReference>
<dbReference type="Pfam" id="PF01761">
    <property type="entry name" value="DHQ_synthase"/>
    <property type="match status" value="1"/>
</dbReference>
<feature type="domain" description="3-dehydroquinate synthase N-terminal" evidence="19">
    <location>
        <begin position="67"/>
        <end position="179"/>
    </location>
</feature>
<proteinExistence type="inferred from homology"/>
<dbReference type="PANTHER" id="PTHR43622">
    <property type="entry name" value="3-DEHYDROQUINATE SYNTHASE"/>
    <property type="match status" value="1"/>
</dbReference>
<dbReference type="InterPro" id="IPR016037">
    <property type="entry name" value="DHQ_synth_AroB"/>
</dbReference>
<organism evidence="21 22">
    <name type="scientific">Guopingia tenuis</name>
    <dbReference type="NCBI Taxonomy" id="2763656"/>
    <lineage>
        <taxon>Bacteria</taxon>
        <taxon>Bacillati</taxon>
        <taxon>Bacillota</taxon>
        <taxon>Clostridia</taxon>
        <taxon>Christensenellales</taxon>
        <taxon>Christensenellaceae</taxon>
        <taxon>Guopingia</taxon>
    </lineage>
</organism>
<accession>A0A926DKC7</accession>
<dbReference type="PIRSF" id="PIRSF001455">
    <property type="entry name" value="DHQ_synth"/>
    <property type="match status" value="1"/>
</dbReference>
<feature type="binding site" evidence="18">
    <location>
        <begin position="105"/>
        <end position="109"/>
    </location>
    <ligand>
        <name>NAD(+)</name>
        <dbReference type="ChEBI" id="CHEBI:57540"/>
    </ligand>
</feature>
<evidence type="ECO:0000313" key="22">
    <source>
        <dbReference type="Proteomes" id="UP000617951"/>
    </source>
</evidence>
<feature type="binding site" evidence="18">
    <location>
        <position position="151"/>
    </location>
    <ligand>
        <name>NAD(+)</name>
        <dbReference type="ChEBI" id="CHEBI:57540"/>
    </ligand>
</feature>
<comment type="similarity">
    <text evidence="6 18">Belongs to the sugar phosphate cyclases superfamily. Dehydroquinate synthase family.</text>
</comment>
<dbReference type="Gene3D" id="1.20.1090.10">
    <property type="entry name" value="Dehydroquinate synthase-like - alpha domain"/>
    <property type="match status" value="1"/>
</dbReference>
<evidence type="ECO:0000256" key="2">
    <source>
        <dbReference type="ARBA" id="ARBA00001911"/>
    </source>
</evidence>
<dbReference type="FunFam" id="3.40.50.1970:FF:000007">
    <property type="entry name" value="Pentafunctional AROM polypeptide"/>
    <property type="match status" value="1"/>
</dbReference>
<evidence type="ECO:0000256" key="5">
    <source>
        <dbReference type="ARBA" id="ARBA00004661"/>
    </source>
</evidence>
<evidence type="ECO:0000256" key="4">
    <source>
        <dbReference type="ARBA" id="ARBA00004496"/>
    </source>
</evidence>
<dbReference type="InterPro" id="IPR030960">
    <property type="entry name" value="DHQS/DOIS_N"/>
</dbReference>
<evidence type="ECO:0000256" key="12">
    <source>
        <dbReference type="ARBA" id="ARBA00022741"/>
    </source>
</evidence>
<comment type="cofactor">
    <cofactor evidence="18">
        <name>Co(2+)</name>
        <dbReference type="ChEBI" id="CHEBI:48828"/>
    </cofactor>
    <cofactor evidence="18">
        <name>Zn(2+)</name>
        <dbReference type="ChEBI" id="CHEBI:29105"/>
    </cofactor>
    <text evidence="18">Binds 1 divalent metal cation per subunit. Can use either Co(2+) or Zn(2+).</text>
</comment>
<keyword evidence="14 18" id="KW-0520">NAD</keyword>
<dbReference type="Pfam" id="PF24621">
    <property type="entry name" value="DHQS_C"/>
    <property type="match status" value="1"/>
</dbReference>
<feature type="binding site" evidence="18">
    <location>
        <position position="142"/>
    </location>
    <ligand>
        <name>NAD(+)</name>
        <dbReference type="ChEBI" id="CHEBI:57540"/>
    </ligand>
</feature>
<dbReference type="GO" id="GO:0046872">
    <property type="term" value="F:metal ion binding"/>
    <property type="evidence" value="ECO:0007669"/>
    <property type="project" value="UniProtKB-KW"/>
</dbReference>
<dbReference type="PANTHER" id="PTHR43622:SF7">
    <property type="entry name" value="3-DEHYDROQUINATE SYNTHASE, CHLOROPLASTIC"/>
    <property type="match status" value="1"/>
</dbReference>
<feature type="binding site" evidence="18">
    <location>
        <position position="184"/>
    </location>
    <ligand>
        <name>Zn(2+)</name>
        <dbReference type="ChEBI" id="CHEBI:29105"/>
    </ligand>
</feature>
<evidence type="ECO:0000256" key="8">
    <source>
        <dbReference type="ARBA" id="ARBA00017684"/>
    </source>
</evidence>
<dbReference type="GO" id="GO:0005737">
    <property type="term" value="C:cytoplasm"/>
    <property type="evidence" value="ECO:0007669"/>
    <property type="project" value="UniProtKB-SubCell"/>
</dbReference>
<dbReference type="HAMAP" id="MF_00110">
    <property type="entry name" value="DHQ_synthase"/>
    <property type="match status" value="1"/>
</dbReference>
<dbReference type="AlphaFoldDB" id="A0A926DKC7"/>
<evidence type="ECO:0000256" key="14">
    <source>
        <dbReference type="ARBA" id="ARBA00023027"/>
    </source>
</evidence>
<comment type="cofactor">
    <cofactor evidence="3">
        <name>Zn(2+)</name>
        <dbReference type="ChEBI" id="CHEBI:29105"/>
    </cofactor>
</comment>
<evidence type="ECO:0000256" key="6">
    <source>
        <dbReference type="ARBA" id="ARBA00005412"/>
    </source>
</evidence>
<protein>
    <recommendedName>
        <fullName evidence="8 18">3-dehydroquinate synthase</fullName>
        <shortName evidence="18">DHQS</shortName>
        <ecNumber evidence="7 18">4.2.3.4</ecNumber>
    </recommendedName>
</protein>
<evidence type="ECO:0000256" key="16">
    <source>
        <dbReference type="ARBA" id="ARBA00023239"/>
    </source>
</evidence>
<evidence type="ECO:0000256" key="3">
    <source>
        <dbReference type="ARBA" id="ARBA00001947"/>
    </source>
</evidence>
<evidence type="ECO:0000256" key="9">
    <source>
        <dbReference type="ARBA" id="ARBA00022490"/>
    </source>
</evidence>
<comment type="pathway">
    <text evidence="5 18">Metabolic intermediate biosynthesis; chorismate biosynthesis; chorismate from D-erythrose 4-phosphate and phosphoenolpyruvate: step 2/7.</text>
</comment>
<dbReference type="NCBIfam" id="TIGR01357">
    <property type="entry name" value="aroB"/>
    <property type="match status" value="1"/>
</dbReference>
<evidence type="ECO:0000256" key="7">
    <source>
        <dbReference type="ARBA" id="ARBA00013031"/>
    </source>
</evidence>
<comment type="catalytic activity">
    <reaction evidence="1 18">
        <text>7-phospho-2-dehydro-3-deoxy-D-arabino-heptonate = 3-dehydroquinate + phosphate</text>
        <dbReference type="Rhea" id="RHEA:21968"/>
        <dbReference type="ChEBI" id="CHEBI:32364"/>
        <dbReference type="ChEBI" id="CHEBI:43474"/>
        <dbReference type="ChEBI" id="CHEBI:58394"/>
        <dbReference type="EC" id="4.2.3.4"/>
    </reaction>
</comment>
<evidence type="ECO:0000256" key="10">
    <source>
        <dbReference type="ARBA" id="ARBA00022605"/>
    </source>
</evidence>
<dbReference type="Gene3D" id="3.40.50.1970">
    <property type="match status" value="1"/>
</dbReference>
<comment type="cofactor">
    <cofactor evidence="2 18">
        <name>NAD(+)</name>
        <dbReference type="ChEBI" id="CHEBI:57540"/>
    </cofactor>
</comment>
<keyword evidence="17 18" id="KW-0170">Cobalt</keyword>
<feature type="binding site" evidence="18">
    <location>
        <position position="253"/>
    </location>
    <ligand>
        <name>Zn(2+)</name>
        <dbReference type="ChEBI" id="CHEBI:29105"/>
    </ligand>
</feature>
<evidence type="ECO:0000256" key="13">
    <source>
        <dbReference type="ARBA" id="ARBA00022833"/>
    </source>
</evidence>
<keyword evidence="16 18" id="KW-0456">Lyase</keyword>
<evidence type="ECO:0000256" key="17">
    <source>
        <dbReference type="ARBA" id="ARBA00023285"/>
    </source>
</evidence>
<dbReference type="CDD" id="cd08195">
    <property type="entry name" value="DHQS"/>
    <property type="match status" value="1"/>
</dbReference>
<dbReference type="InterPro" id="IPR030963">
    <property type="entry name" value="DHQ_synth_fam"/>
</dbReference>
<dbReference type="GO" id="GO:0000166">
    <property type="term" value="F:nucleotide binding"/>
    <property type="evidence" value="ECO:0007669"/>
    <property type="project" value="UniProtKB-KW"/>
</dbReference>
<dbReference type="InterPro" id="IPR056179">
    <property type="entry name" value="DHQS_C"/>
</dbReference>
<evidence type="ECO:0000256" key="11">
    <source>
        <dbReference type="ARBA" id="ARBA00022723"/>
    </source>
</evidence>
<comment type="subcellular location">
    <subcellularLocation>
        <location evidence="4 18">Cytoplasm</location>
    </subcellularLocation>
</comment>
<feature type="binding site" evidence="18">
    <location>
        <position position="237"/>
    </location>
    <ligand>
        <name>Zn(2+)</name>
        <dbReference type="ChEBI" id="CHEBI:29105"/>
    </ligand>
</feature>
<evidence type="ECO:0000256" key="18">
    <source>
        <dbReference type="HAMAP-Rule" id="MF_00110"/>
    </source>
</evidence>
<keyword evidence="13 18" id="KW-0862">Zinc</keyword>
<evidence type="ECO:0000256" key="1">
    <source>
        <dbReference type="ARBA" id="ARBA00001393"/>
    </source>
</evidence>
<name>A0A926DKC7_9FIRM</name>
<keyword evidence="11 18" id="KW-0479">Metal-binding</keyword>
<evidence type="ECO:0000313" key="21">
    <source>
        <dbReference type="EMBL" id="MBC8538844.1"/>
    </source>
</evidence>
<dbReference type="SUPFAM" id="SSF56796">
    <property type="entry name" value="Dehydroquinate synthase-like"/>
    <property type="match status" value="1"/>
</dbReference>